<dbReference type="GO" id="GO:0016491">
    <property type="term" value="F:oxidoreductase activity"/>
    <property type="evidence" value="ECO:0007669"/>
    <property type="project" value="InterPro"/>
</dbReference>
<proteinExistence type="predicted"/>
<dbReference type="PANTHER" id="PTHR16001">
    <property type="entry name" value="ECTO-NOX DISULFIDE-THIOL EXCHANGER"/>
    <property type="match status" value="1"/>
</dbReference>
<dbReference type="GO" id="GO:0007624">
    <property type="term" value="P:ultradian rhythm"/>
    <property type="evidence" value="ECO:0007669"/>
    <property type="project" value="InterPro"/>
</dbReference>
<evidence type="ECO:0000313" key="3">
    <source>
        <dbReference type="Proteomes" id="UP001054945"/>
    </source>
</evidence>
<dbReference type="AlphaFoldDB" id="A0AAV4Y7X3"/>
<protein>
    <submittedName>
        <fullName evidence="2">Uncharacterized protein</fullName>
    </submittedName>
</protein>
<accession>A0AAV4Y7X3</accession>
<feature type="compositionally biased region" description="Acidic residues" evidence="1">
    <location>
        <begin position="58"/>
        <end position="73"/>
    </location>
</feature>
<evidence type="ECO:0000313" key="2">
    <source>
        <dbReference type="EMBL" id="GIZ03120.1"/>
    </source>
</evidence>
<gene>
    <name evidence="2" type="ORF">CEXT_690871</name>
</gene>
<dbReference type="InterPro" id="IPR038876">
    <property type="entry name" value="ENOX"/>
</dbReference>
<name>A0AAV4Y7X3_CAEEX</name>
<dbReference type="PANTHER" id="PTHR16001:SF4">
    <property type="entry name" value="ECTO-NOX DISULFIDE-THIOL EXCHANGER 1-LIKE PROTEIN"/>
    <property type="match status" value="1"/>
</dbReference>
<comment type="caution">
    <text evidence="2">The sequence shown here is derived from an EMBL/GenBank/DDBJ whole genome shotgun (WGS) entry which is preliminary data.</text>
</comment>
<organism evidence="2 3">
    <name type="scientific">Caerostris extrusa</name>
    <name type="common">Bark spider</name>
    <name type="synonym">Caerostris bankana</name>
    <dbReference type="NCBI Taxonomy" id="172846"/>
    <lineage>
        <taxon>Eukaryota</taxon>
        <taxon>Metazoa</taxon>
        <taxon>Ecdysozoa</taxon>
        <taxon>Arthropoda</taxon>
        <taxon>Chelicerata</taxon>
        <taxon>Arachnida</taxon>
        <taxon>Araneae</taxon>
        <taxon>Araneomorphae</taxon>
        <taxon>Entelegynae</taxon>
        <taxon>Araneoidea</taxon>
        <taxon>Araneidae</taxon>
        <taxon>Caerostris</taxon>
    </lineage>
</organism>
<dbReference type="GO" id="GO:0009897">
    <property type="term" value="C:external side of plasma membrane"/>
    <property type="evidence" value="ECO:0007669"/>
    <property type="project" value="InterPro"/>
</dbReference>
<dbReference type="Proteomes" id="UP001054945">
    <property type="component" value="Unassembled WGS sequence"/>
</dbReference>
<feature type="region of interest" description="Disordered" evidence="1">
    <location>
        <begin position="58"/>
        <end position="82"/>
    </location>
</feature>
<keyword evidence="3" id="KW-1185">Reference proteome</keyword>
<sequence>MQLDIKEVDKVYKAAAPQRVWDHFSRSQRAQIKLMKDNTSAVMESISHALVNDRVEEEMEICDSEDKPIEEEQGGISREKKK</sequence>
<reference evidence="2 3" key="1">
    <citation type="submission" date="2021-06" db="EMBL/GenBank/DDBJ databases">
        <title>Caerostris extrusa draft genome.</title>
        <authorList>
            <person name="Kono N."/>
            <person name="Arakawa K."/>
        </authorList>
    </citation>
    <scope>NUCLEOTIDE SEQUENCE [LARGE SCALE GENOMIC DNA]</scope>
</reference>
<dbReference type="EMBL" id="BPLR01018904">
    <property type="protein sequence ID" value="GIZ03120.1"/>
    <property type="molecule type" value="Genomic_DNA"/>
</dbReference>
<evidence type="ECO:0000256" key="1">
    <source>
        <dbReference type="SAM" id="MobiDB-lite"/>
    </source>
</evidence>